<reference evidence="1 2" key="2">
    <citation type="journal article" date="2015" name="Stand. Genomic Sci.">
        <title>Draft genome sequence of Cellulomonas carbonis T26(T) and comparative analysis of six Cellulomonas genomes.</title>
        <authorList>
            <person name="Zhuang W."/>
            <person name="Zhang S."/>
            <person name="Xia X."/>
            <person name="Wang G."/>
        </authorList>
    </citation>
    <scope>NUCLEOTIDE SEQUENCE [LARGE SCALE GENOMIC DNA]</scope>
    <source>
        <strain evidence="1 2">T26</strain>
    </source>
</reference>
<evidence type="ECO:0000313" key="1">
    <source>
        <dbReference type="EMBL" id="KGM12428.1"/>
    </source>
</evidence>
<accession>A0A0A0BVK7</accession>
<dbReference type="RefSeq" id="WP_043602523.1">
    <property type="nucleotide sequence ID" value="NZ_AXCY01000004.1"/>
</dbReference>
<gene>
    <name evidence="1" type="ORF">N868_11605</name>
</gene>
<dbReference type="Proteomes" id="UP000029839">
    <property type="component" value="Unassembled WGS sequence"/>
</dbReference>
<dbReference type="OrthoDB" id="5171895at2"/>
<name>A0A0A0BVK7_9CELL</name>
<reference evidence="1 2" key="1">
    <citation type="submission" date="2013-08" db="EMBL/GenBank/DDBJ databases">
        <title>Genome sequencing of Cellulomonas carbonis T26.</title>
        <authorList>
            <person name="Chen F."/>
            <person name="Li Y."/>
            <person name="Wang G."/>
        </authorList>
    </citation>
    <scope>NUCLEOTIDE SEQUENCE [LARGE SCALE GENOMIC DNA]</scope>
    <source>
        <strain evidence="1 2">T26</strain>
    </source>
</reference>
<comment type="caution">
    <text evidence="1">The sequence shown here is derived from an EMBL/GenBank/DDBJ whole genome shotgun (WGS) entry which is preliminary data.</text>
</comment>
<proteinExistence type="predicted"/>
<organism evidence="1 2">
    <name type="scientific">Cellulomonas carbonis T26</name>
    <dbReference type="NCBI Taxonomy" id="947969"/>
    <lineage>
        <taxon>Bacteria</taxon>
        <taxon>Bacillati</taxon>
        <taxon>Actinomycetota</taxon>
        <taxon>Actinomycetes</taxon>
        <taxon>Micrococcales</taxon>
        <taxon>Cellulomonadaceae</taxon>
        <taxon>Cellulomonas</taxon>
    </lineage>
</organism>
<evidence type="ECO:0000313" key="2">
    <source>
        <dbReference type="Proteomes" id="UP000029839"/>
    </source>
</evidence>
<sequence>MTTRRRRSRLGPVAGVAAFAVLVAGGAAAVVGLLDRLDVEPPRPVRCSALADGTPWHLATDQAETAALLSATTVHRGMPARAATIAIATGLQESKLRNIDYGDRDSLGIFQQRPSQGWGTVEQVQDPVYATGAFLDALDRVEGYEDMEITVAAQTVQRSAYPDAYAQHEATSRAWASALTGWSAGAVTCSLPEPDAPGDATGLVERAGRDWAGTVPAVVGEDGTVVLDPAPLGALDGGAQRVGWAAAQWAVAVAEPFGVTRVAHAGQVWDRTTGTWAASDDVVVDGRVVVTLAG</sequence>
<keyword evidence="2" id="KW-1185">Reference proteome</keyword>
<protein>
    <recommendedName>
        <fullName evidence="3">Cobalt transporter</fullName>
    </recommendedName>
</protein>
<dbReference type="EMBL" id="AXCY01000004">
    <property type="protein sequence ID" value="KGM12428.1"/>
    <property type="molecule type" value="Genomic_DNA"/>
</dbReference>
<evidence type="ECO:0008006" key="3">
    <source>
        <dbReference type="Google" id="ProtNLM"/>
    </source>
</evidence>
<dbReference type="AlphaFoldDB" id="A0A0A0BVK7"/>